<evidence type="ECO:0000313" key="3">
    <source>
        <dbReference type="EMBL" id="RXK12304.1"/>
    </source>
</evidence>
<dbReference type="SUPFAM" id="SSF143120">
    <property type="entry name" value="YefM-like"/>
    <property type="match status" value="1"/>
</dbReference>
<protein>
    <recommendedName>
        <fullName evidence="2">Antitoxin</fullName>
    </recommendedName>
</protein>
<comment type="caution">
    <text evidence="3">The sequence shown here is derived from an EMBL/GenBank/DDBJ whole genome shotgun (WGS) entry which is preliminary data.</text>
</comment>
<dbReference type="InterPro" id="IPR051405">
    <property type="entry name" value="phD/YefM_antitoxin"/>
</dbReference>
<dbReference type="InterPro" id="IPR036165">
    <property type="entry name" value="YefM-like_sf"/>
</dbReference>
<evidence type="ECO:0000313" key="4">
    <source>
        <dbReference type="Proteomes" id="UP000289718"/>
    </source>
</evidence>
<dbReference type="Proteomes" id="UP000289718">
    <property type="component" value="Unassembled WGS sequence"/>
</dbReference>
<dbReference type="AlphaFoldDB" id="A0A4Q1ARU0"/>
<dbReference type="OrthoDB" id="5297687at2"/>
<dbReference type="PANTHER" id="PTHR33713">
    <property type="entry name" value="ANTITOXIN YAFN-RELATED"/>
    <property type="match status" value="1"/>
</dbReference>
<dbReference type="InterPro" id="IPR006442">
    <property type="entry name" value="Antitoxin_Phd/YefM"/>
</dbReference>
<name>A0A4Q1ARU0_9BACT</name>
<dbReference type="EMBL" id="NXIE01000004">
    <property type="protein sequence ID" value="RXK12304.1"/>
    <property type="molecule type" value="Genomic_DNA"/>
</dbReference>
<dbReference type="RefSeq" id="WP_129062173.1">
    <property type="nucleotide sequence ID" value="NZ_NXIE01000004.1"/>
</dbReference>
<proteinExistence type="inferred from homology"/>
<evidence type="ECO:0000256" key="1">
    <source>
        <dbReference type="ARBA" id="ARBA00009981"/>
    </source>
</evidence>
<accession>A0A4Q1ARU0</accession>
<keyword evidence="4" id="KW-1185">Reference proteome</keyword>
<gene>
    <name evidence="3" type="ORF">CP965_11100</name>
</gene>
<organism evidence="3 4">
    <name type="scientific">Halarcobacter mediterraneus</name>
    <dbReference type="NCBI Taxonomy" id="2023153"/>
    <lineage>
        <taxon>Bacteria</taxon>
        <taxon>Pseudomonadati</taxon>
        <taxon>Campylobacterota</taxon>
        <taxon>Epsilonproteobacteria</taxon>
        <taxon>Campylobacterales</taxon>
        <taxon>Arcobacteraceae</taxon>
        <taxon>Halarcobacter</taxon>
    </lineage>
</organism>
<dbReference type="PANTHER" id="PTHR33713:SF10">
    <property type="entry name" value="ANTITOXIN YAFN"/>
    <property type="match status" value="1"/>
</dbReference>
<sequence>MQAIFSNYTASITELKKSPSQLLKDSGNEAIAILNHNVPSAYLVPSELYEKMMDIIDDYYLAQEVEERLKDNEKPVRVNIDELLS</sequence>
<reference evidence="3 4" key="1">
    <citation type="submission" date="2017-09" db="EMBL/GenBank/DDBJ databases">
        <title>Genomics of the genus Arcobacter.</title>
        <authorList>
            <person name="Perez-Cataluna A."/>
            <person name="Figueras M.J."/>
            <person name="Salas-Masso N."/>
        </authorList>
    </citation>
    <scope>NUCLEOTIDE SEQUENCE [LARGE SCALE GENOMIC DNA]</scope>
    <source>
        <strain evidence="3 4">F156-34</strain>
    </source>
</reference>
<evidence type="ECO:0000256" key="2">
    <source>
        <dbReference type="RuleBase" id="RU362080"/>
    </source>
</evidence>
<dbReference type="Pfam" id="PF02604">
    <property type="entry name" value="PhdYeFM_antitox"/>
    <property type="match status" value="1"/>
</dbReference>
<comment type="similarity">
    <text evidence="1 2">Belongs to the phD/YefM antitoxin family.</text>
</comment>
<comment type="function">
    <text evidence="2">Antitoxin component of a type II toxin-antitoxin (TA) system.</text>
</comment>